<keyword evidence="3" id="KW-0732">Signal</keyword>
<comment type="similarity">
    <text evidence="2">Belongs to the bacterial solute-binding protein 2 family.</text>
</comment>
<sequence length="97" mass="10591">PLPFVSGQDAEVPSVKSILAGEQYSTVFKDTRDLAKVTVDMIDAVMSGKEPQVNDTKTYNNGVKVVPSYLLTPVPVTKDNVQKVLVDSGYYKADQLK</sequence>
<evidence type="ECO:0000313" key="4">
    <source>
        <dbReference type="EMBL" id="MBW8727166.1"/>
    </source>
</evidence>
<organism evidence="4 5">
    <name type="scientific">Inquilinus limosus</name>
    <dbReference type="NCBI Taxonomy" id="171674"/>
    <lineage>
        <taxon>Bacteria</taxon>
        <taxon>Pseudomonadati</taxon>
        <taxon>Pseudomonadota</taxon>
        <taxon>Alphaproteobacteria</taxon>
        <taxon>Rhodospirillales</taxon>
        <taxon>Rhodospirillaceae</taxon>
        <taxon>Inquilinus</taxon>
    </lineage>
</organism>
<protein>
    <submittedName>
        <fullName evidence="4">Sugar ABC transporter substrate-binding protein</fullName>
    </submittedName>
</protein>
<evidence type="ECO:0000256" key="3">
    <source>
        <dbReference type="ARBA" id="ARBA00022729"/>
    </source>
</evidence>
<dbReference type="GO" id="GO:0030288">
    <property type="term" value="C:outer membrane-bounded periplasmic space"/>
    <property type="evidence" value="ECO:0007669"/>
    <property type="project" value="TreeGrafter"/>
</dbReference>
<gene>
    <name evidence="4" type="ORF">JF625_18715</name>
</gene>
<dbReference type="PANTHER" id="PTHR30036">
    <property type="entry name" value="D-XYLOSE-BINDING PERIPLASMIC PROTEIN"/>
    <property type="match status" value="1"/>
</dbReference>
<feature type="non-terminal residue" evidence="4">
    <location>
        <position position="1"/>
    </location>
</feature>
<evidence type="ECO:0000313" key="5">
    <source>
        <dbReference type="Proteomes" id="UP000700706"/>
    </source>
</evidence>
<reference evidence="4" key="1">
    <citation type="submission" date="2020-06" db="EMBL/GenBank/DDBJ databases">
        <title>Stable isotope informed genome-resolved metagenomics uncovers potential trophic interactions in rhizosphere soil.</title>
        <authorList>
            <person name="Starr E.P."/>
            <person name="Shi S."/>
            <person name="Blazewicz S.J."/>
            <person name="Koch B.J."/>
            <person name="Probst A.J."/>
            <person name="Hungate B.A."/>
            <person name="Pett-Ridge J."/>
            <person name="Firestone M.K."/>
            <person name="Banfield J.F."/>
        </authorList>
    </citation>
    <scope>NUCLEOTIDE SEQUENCE</scope>
    <source>
        <strain evidence="4">YM_69_17</strain>
    </source>
</reference>
<comment type="subcellular location">
    <subcellularLocation>
        <location evidence="1">Periplasm</location>
    </subcellularLocation>
</comment>
<dbReference type="Gene3D" id="3.40.50.2300">
    <property type="match status" value="2"/>
</dbReference>
<name>A0A952FMN5_9PROT</name>
<dbReference type="InterPro" id="IPR028082">
    <property type="entry name" value="Peripla_BP_I"/>
</dbReference>
<comment type="caution">
    <text evidence="4">The sequence shown here is derived from an EMBL/GenBank/DDBJ whole genome shotgun (WGS) entry which is preliminary data.</text>
</comment>
<proteinExistence type="inferred from homology"/>
<evidence type="ECO:0000256" key="2">
    <source>
        <dbReference type="ARBA" id="ARBA00007639"/>
    </source>
</evidence>
<dbReference type="PANTHER" id="PTHR30036:SF1">
    <property type="entry name" value="D-XYLOSE-BINDING PERIPLASMIC PROTEIN"/>
    <property type="match status" value="1"/>
</dbReference>
<dbReference type="EMBL" id="JAEKLZ010000258">
    <property type="protein sequence ID" value="MBW8727166.1"/>
    <property type="molecule type" value="Genomic_DNA"/>
</dbReference>
<dbReference type="SUPFAM" id="SSF53822">
    <property type="entry name" value="Periplasmic binding protein-like I"/>
    <property type="match status" value="1"/>
</dbReference>
<dbReference type="GO" id="GO:0030246">
    <property type="term" value="F:carbohydrate binding"/>
    <property type="evidence" value="ECO:0007669"/>
    <property type="project" value="TreeGrafter"/>
</dbReference>
<dbReference type="AlphaFoldDB" id="A0A952FMN5"/>
<accession>A0A952FMN5</accession>
<evidence type="ECO:0000256" key="1">
    <source>
        <dbReference type="ARBA" id="ARBA00004418"/>
    </source>
</evidence>
<dbReference type="InterPro" id="IPR050555">
    <property type="entry name" value="Bact_Solute-Bind_Prot2"/>
</dbReference>
<dbReference type="Proteomes" id="UP000700706">
    <property type="component" value="Unassembled WGS sequence"/>
</dbReference>